<gene>
    <name evidence="3" type="primary">ybgF</name>
    <name evidence="1" type="synonym">cpoB</name>
    <name evidence="3" type="ORF">AB8Z38_31115</name>
</gene>
<evidence type="ECO:0000256" key="1">
    <source>
        <dbReference type="HAMAP-Rule" id="MF_02066"/>
    </source>
</evidence>
<dbReference type="NCBIfam" id="TIGR02795">
    <property type="entry name" value="tol_pal_ybgF"/>
    <property type="match status" value="1"/>
</dbReference>
<feature type="chain" id="PRO_5044032685" description="Cell division coordinator CpoB" evidence="1">
    <location>
        <begin position="27"/>
        <end position="339"/>
    </location>
</feature>
<feature type="signal peptide" evidence="1">
    <location>
        <begin position="1"/>
        <end position="26"/>
    </location>
</feature>
<dbReference type="Gene3D" id="1.25.40.10">
    <property type="entry name" value="Tetratricopeptide repeat domain"/>
    <property type="match status" value="1"/>
</dbReference>
<dbReference type="AlphaFoldDB" id="A0AB39XG88"/>
<dbReference type="RefSeq" id="WP_369721429.1">
    <property type="nucleotide sequence ID" value="NZ_CP165734.1"/>
</dbReference>
<name>A0AB39XG88_9BRAD</name>
<keyword evidence="1" id="KW-0574">Periplasm</keyword>
<dbReference type="EMBL" id="CP165734">
    <property type="protein sequence ID" value="XDV56989.1"/>
    <property type="molecule type" value="Genomic_DNA"/>
</dbReference>
<proteinExistence type="inferred from homology"/>
<feature type="compositionally biased region" description="Low complexity" evidence="2">
    <location>
        <begin position="179"/>
        <end position="204"/>
    </location>
</feature>
<comment type="function">
    <text evidence="1">Mediates coordination of peptidoglycan synthesis and outer membrane constriction during cell division.</text>
</comment>
<dbReference type="GO" id="GO:0030288">
    <property type="term" value="C:outer membrane-bounded periplasmic space"/>
    <property type="evidence" value="ECO:0007669"/>
    <property type="project" value="UniProtKB-UniRule"/>
</dbReference>
<protein>
    <recommendedName>
        <fullName evidence="1">Cell division coordinator CpoB</fullName>
    </recommendedName>
</protein>
<keyword evidence="1" id="KW-0131">Cell cycle</keyword>
<dbReference type="HAMAP" id="MF_02066">
    <property type="entry name" value="CpoB"/>
    <property type="match status" value="1"/>
</dbReference>
<dbReference type="InterPro" id="IPR019734">
    <property type="entry name" value="TPR_rpt"/>
</dbReference>
<dbReference type="InterPro" id="IPR011990">
    <property type="entry name" value="TPR-like_helical_dom_sf"/>
</dbReference>
<organism evidence="3">
    <name type="scientific">Bradyrhizobium sp. LLZ17</name>
    <dbReference type="NCBI Taxonomy" id="3239388"/>
    <lineage>
        <taxon>Bacteria</taxon>
        <taxon>Pseudomonadati</taxon>
        <taxon>Pseudomonadota</taxon>
        <taxon>Alphaproteobacteria</taxon>
        <taxon>Hyphomicrobiales</taxon>
        <taxon>Nitrobacteraceae</taxon>
        <taxon>Bradyrhizobium</taxon>
    </lineage>
</organism>
<comment type="similarity">
    <text evidence="1">Belongs to the CpoB family.</text>
</comment>
<dbReference type="GO" id="GO:0043093">
    <property type="term" value="P:FtsZ-dependent cytokinesis"/>
    <property type="evidence" value="ECO:0007669"/>
    <property type="project" value="UniProtKB-UniRule"/>
</dbReference>
<dbReference type="Pfam" id="PF13174">
    <property type="entry name" value="TPR_6"/>
    <property type="match status" value="1"/>
</dbReference>
<keyword evidence="1" id="KW-0132">Cell division</keyword>
<accession>A0AB39XG88</accession>
<dbReference type="InterPro" id="IPR014162">
    <property type="entry name" value="CpoB_C"/>
</dbReference>
<sequence precursor="true">MSSRFKAITGTVAIAALIALGSPVLAQSDDADPEIRIERLENQLRQLTGQNEELQFRNRQLEDRLRQLEGGAPGQAPAQPNVAAVPPAQIAPAYRQQQAAQPNYEQPQIGSPAPIVQEQPAPGAPGMRRRGDAFDPSQTPNAPGAPRALGGGQQPLSAGAPGGRGAGEPLDLNNTGGRYPQAAAPAQPAYPLAQPGYPQPAAGGELATLPPSATPRDEFDLGIGYMQRKDYALAEQTMKNFAQKYPSDPLLGDAQYWLGESYFQRQQYRDSAEAFLAVTTKYDKSAKAPDALLRLGQSLAALKEKEAACAAFGEVGRKYPRASGGVKAAVDREQKRVKC</sequence>
<feature type="coiled-coil region" evidence="1">
    <location>
        <begin position="37"/>
        <end position="71"/>
    </location>
</feature>
<keyword evidence="1" id="KW-0732">Signal</keyword>
<keyword evidence="1" id="KW-0175">Coiled coil</keyword>
<feature type="region of interest" description="Disordered" evidence="2">
    <location>
        <begin position="94"/>
        <end position="215"/>
    </location>
</feature>
<evidence type="ECO:0000313" key="3">
    <source>
        <dbReference type="EMBL" id="XDV56989.1"/>
    </source>
</evidence>
<dbReference type="SUPFAM" id="SSF48452">
    <property type="entry name" value="TPR-like"/>
    <property type="match status" value="1"/>
</dbReference>
<dbReference type="InterPro" id="IPR034706">
    <property type="entry name" value="CpoB"/>
</dbReference>
<reference evidence="3" key="1">
    <citation type="submission" date="2024-08" db="EMBL/GenBank/DDBJ databases">
        <authorList>
            <person name="Chaddad Z."/>
            <person name="Lamrabet M."/>
            <person name="Bouhnik O."/>
            <person name="Alami S."/>
            <person name="Wipf D."/>
            <person name="Courty P.E."/>
            <person name="Missbah El Idrissi M."/>
        </authorList>
    </citation>
    <scope>NUCLEOTIDE SEQUENCE</scope>
    <source>
        <strain evidence="3">LLZ17</strain>
    </source>
</reference>
<dbReference type="Pfam" id="PF13432">
    <property type="entry name" value="TPR_16"/>
    <property type="match status" value="1"/>
</dbReference>
<comment type="subcellular location">
    <subcellularLocation>
        <location evidence="1">Periplasm</location>
    </subcellularLocation>
</comment>
<evidence type="ECO:0000256" key="2">
    <source>
        <dbReference type="SAM" id="MobiDB-lite"/>
    </source>
</evidence>